<feature type="region of interest" description="Disordered" evidence="1">
    <location>
        <begin position="1"/>
        <end position="121"/>
    </location>
</feature>
<dbReference type="EMBL" id="JANPWB010000010">
    <property type="protein sequence ID" value="KAJ1136508.1"/>
    <property type="molecule type" value="Genomic_DNA"/>
</dbReference>
<evidence type="ECO:0000256" key="1">
    <source>
        <dbReference type="SAM" id="MobiDB-lite"/>
    </source>
</evidence>
<proteinExistence type="predicted"/>
<feature type="compositionally biased region" description="Low complexity" evidence="1">
    <location>
        <begin position="51"/>
        <end position="78"/>
    </location>
</feature>
<name>A0AAV7Q842_PLEWA</name>
<sequence>MSETAEGTEKNSSPAQPNSIHHCASHQLEESRRDPSRGPSGNRGTEEATTSQAARGAASQAARRAASQAARRGAGASKGQRRGMARGDNKQWGMQRVREGKGGREQEEKSIMTGVGLGPST</sequence>
<protein>
    <submittedName>
        <fullName evidence="2">Uncharacterized protein</fullName>
    </submittedName>
</protein>
<feature type="compositionally biased region" description="Basic and acidic residues" evidence="1">
    <location>
        <begin position="27"/>
        <end position="36"/>
    </location>
</feature>
<dbReference type="Proteomes" id="UP001066276">
    <property type="component" value="Chromosome 6"/>
</dbReference>
<evidence type="ECO:0000313" key="2">
    <source>
        <dbReference type="EMBL" id="KAJ1136508.1"/>
    </source>
</evidence>
<gene>
    <name evidence="2" type="ORF">NDU88_002923</name>
</gene>
<dbReference type="AlphaFoldDB" id="A0AAV7Q842"/>
<feature type="compositionally biased region" description="Basic and acidic residues" evidence="1">
    <location>
        <begin position="96"/>
        <end position="110"/>
    </location>
</feature>
<evidence type="ECO:0000313" key="3">
    <source>
        <dbReference type="Proteomes" id="UP001066276"/>
    </source>
</evidence>
<organism evidence="2 3">
    <name type="scientific">Pleurodeles waltl</name>
    <name type="common">Iberian ribbed newt</name>
    <dbReference type="NCBI Taxonomy" id="8319"/>
    <lineage>
        <taxon>Eukaryota</taxon>
        <taxon>Metazoa</taxon>
        <taxon>Chordata</taxon>
        <taxon>Craniata</taxon>
        <taxon>Vertebrata</taxon>
        <taxon>Euteleostomi</taxon>
        <taxon>Amphibia</taxon>
        <taxon>Batrachia</taxon>
        <taxon>Caudata</taxon>
        <taxon>Salamandroidea</taxon>
        <taxon>Salamandridae</taxon>
        <taxon>Pleurodelinae</taxon>
        <taxon>Pleurodeles</taxon>
    </lineage>
</organism>
<reference evidence="2" key="1">
    <citation type="journal article" date="2022" name="bioRxiv">
        <title>Sequencing and chromosome-scale assembly of the giantPleurodeles waltlgenome.</title>
        <authorList>
            <person name="Brown T."/>
            <person name="Elewa A."/>
            <person name="Iarovenko S."/>
            <person name="Subramanian E."/>
            <person name="Araus A.J."/>
            <person name="Petzold A."/>
            <person name="Susuki M."/>
            <person name="Suzuki K.-i.T."/>
            <person name="Hayashi T."/>
            <person name="Toyoda A."/>
            <person name="Oliveira C."/>
            <person name="Osipova E."/>
            <person name="Leigh N.D."/>
            <person name="Simon A."/>
            <person name="Yun M.H."/>
        </authorList>
    </citation>
    <scope>NUCLEOTIDE SEQUENCE</scope>
    <source>
        <strain evidence="2">20211129_DDA</strain>
        <tissue evidence="2">Liver</tissue>
    </source>
</reference>
<comment type="caution">
    <text evidence="2">The sequence shown here is derived from an EMBL/GenBank/DDBJ whole genome shotgun (WGS) entry which is preliminary data.</text>
</comment>
<feature type="compositionally biased region" description="Polar residues" evidence="1">
    <location>
        <begin position="1"/>
        <end position="19"/>
    </location>
</feature>
<keyword evidence="3" id="KW-1185">Reference proteome</keyword>
<accession>A0AAV7Q842</accession>